<feature type="compositionally biased region" description="Basic and acidic residues" evidence="5">
    <location>
        <begin position="93"/>
        <end position="107"/>
    </location>
</feature>
<feature type="transmembrane region" description="Helical" evidence="6">
    <location>
        <begin position="302"/>
        <end position="326"/>
    </location>
</feature>
<keyword evidence="3 6" id="KW-1133">Transmembrane helix</keyword>
<evidence type="ECO:0000259" key="7">
    <source>
        <dbReference type="Pfam" id="PF00520"/>
    </source>
</evidence>
<dbReference type="PANTHER" id="PTHR46726:SF1">
    <property type="entry name" value="TWO-PORE CALCIUM CHANNEL 3"/>
    <property type="match status" value="1"/>
</dbReference>
<evidence type="ECO:0000256" key="4">
    <source>
        <dbReference type="ARBA" id="ARBA00023136"/>
    </source>
</evidence>
<feature type="domain" description="Ion transport" evidence="7">
    <location>
        <begin position="230"/>
        <end position="479"/>
    </location>
</feature>
<feature type="transmembrane region" description="Helical" evidence="6">
    <location>
        <begin position="459"/>
        <end position="492"/>
    </location>
</feature>
<keyword evidence="2 6" id="KW-0812">Transmembrane</keyword>
<evidence type="ECO:0000313" key="9">
    <source>
        <dbReference type="Proteomes" id="UP001189429"/>
    </source>
</evidence>
<protein>
    <recommendedName>
        <fullName evidence="7">Ion transport domain-containing protein</fullName>
    </recommendedName>
</protein>
<reference evidence="8" key="1">
    <citation type="submission" date="2023-10" db="EMBL/GenBank/DDBJ databases">
        <authorList>
            <person name="Chen Y."/>
            <person name="Shah S."/>
            <person name="Dougan E. K."/>
            <person name="Thang M."/>
            <person name="Chan C."/>
        </authorList>
    </citation>
    <scope>NUCLEOTIDE SEQUENCE [LARGE SCALE GENOMIC DNA]</scope>
</reference>
<gene>
    <name evidence="8" type="ORF">PCOR1329_LOCUS47902</name>
</gene>
<evidence type="ECO:0000256" key="1">
    <source>
        <dbReference type="ARBA" id="ARBA00004141"/>
    </source>
</evidence>
<dbReference type="Gene3D" id="1.10.287.70">
    <property type="match status" value="1"/>
</dbReference>
<dbReference type="SUPFAM" id="SSF81324">
    <property type="entry name" value="Voltage-gated potassium channels"/>
    <property type="match status" value="1"/>
</dbReference>
<organism evidence="8 9">
    <name type="scientific">Prorocentrum cordatum</name>
    <dbReference type="NCBI Taxonomy" id="2364126"/>
    <lineage>
        <taxon>Eukaryota</taxon>
        <taxon>Sar</taxon>
        <taxon>Alveolata</taxon>
        <taxon>Dinophyceae</taxon>
        <taxon>Prorocentrales</taxon>
        <taxon>Prorocentraceae</taxon>
        <taxon>Prorocentrum</taxon>
    </lineage>
</organism>
<comment type="subcellular location">
    <subcellularLocation>
        <location evidence="1">Membrane</location>
        <topology evidence="1">Multi-pass membrane protein</topology>
    </subcellularLocation>
</comment>
<evidence type="ECO:0000256" key="6">
    <source>
        <dbReference type="SAM" id="Phobius"/>
    </source>
</evidence>
<dbReference type="EMBL" id="CAUYUJ010015773">
    <property type="protein sequence ID" value="CAK0857970.1"/>
    <property type="molecule type" value="Genomic_DNA"/>
</dbReference>
<evidence type="ECO:0000256" key="5">
    <source>
        <dbReference type="SAM" id="MobiDB-lite"/>
    </source>
</evidence>
<feature type="transmembrane region" description="Helical" evidence="6">
    <location>
        <begin position="228"/>
        <end position="249"/>
    </location>
</feature>
<evidence type="ECO:0000313" key="8">
    <source>
        <dbReference type="EMBL" id="CAK0857970.1"/>
    </source>
</evidence>
<comment type="caution">
    <text evidence="8">The sequence shown here is derived from an EMBL/GenBank/DDBJ whole genome shotgun (WGS) entry which is preliminary data.</text>
</comment>
<keyword evidence="4 6" id="KW-0472">Membrane</keyword>
<dbReference type="InterPro" id="IPR005821">
    <property type="entry name" value="Ion_trans_dom"/>
</dbReference>
<dbReference type="InterPro" id="IPR027359">
    <property type="entry name" value="Volt_channel_dom_sf"/>
</dbReference>
<accession>A0ABN9UGP5</accession>
<dbReference type="PANTHER" id="PTHR46726">
    <property type="entry name" value="TWO PORE CHANNEL 3"/>
    <property type="match status" value="1"/>
</dbReference>
<evidence type="ECO:0000256" key="3">
    <source>
        <dbReference type="ARBA" id="ARBA00022989"/>
    </source>
</evidence>
<feature type="transmembrane region" description="Helical" evidence="6">
    <location>
        <begin position="270"/>
        <end position="296"/>
    </location>
</feature>
<feature type="transmembrane region" description="Helical" evidence="6">
    <location>
        <begin position="372"/>
        <end position="392"/>
    </location>
</feature>
<dbReference type="Gene3D" id="1.20.120.350">
    <property type="entry name" value="Voltage-gated potassium channels. Chain C"/>
    <property type="match status" value="1"/>
</dbReference>
<dbReference type="Proteomes" id="UP001189429">
    <property type="component" value="Unassembled WGS sequence"/>
</dbReference>
<sequence length="510" mass="56613">MDGPTSMPSCEEEEDASSDEKGRQSLRDQLNAMRRSSRRLTETPRRQLSDFAAALELQQDCLLKLLDAQDKHEAMLQSQAKWIVRQVGNMVRERPGQSPRAHRDGSCRRVSTASCPSRVDSEAAASAVAPAVSKGKFYLSEGSATPSYPMDPVLASRSASLSDFSVSDYSPRKLTAPEEQFNLEDKLNRLKESDKNFFFWGLTNSGESERRETSSTLGAFAYKCTHSILFQILVPVVIIANACTIGHQADWDMRHYGEPLASQDLTSWIWINRAFALAFFLELVLRIACEGAHFFYWGNKGFAWNAFDFLIVASSVAEEVAVLVFATRRTRISSFRVVRVLRLVRALRVIRILRFFRELRIMVAGIMNCGKSLLWASLLIGIMTYTFSVVFLQASLAYLEDSGHETIVNVDCSNDIGAGCSIRNNFNSLVGGMYTLFKAMSGGSSWGDVSDTLTEISPLVTFAFCVYIMLAVFVVLNVIFLPAAGPGAAFWVATVRGARRPFAYSCLGEP</sequence>
<dbReference type="Pfam" id="PF00520">
    <property type="entry name" value="Ion_trans"/>
    <property type="match status" value="1"/>
</dbReference>
<proteinExistence type="predicted"/>
<name>A0ABN9UGP5_9DINO</name>
<evidence type="ECO:0000256" key="2">
    <source>
        <dbReference type="ARBA" id="ARBA00022692"/>
    </source>
</evidence>
<feature type="region of interest" description="Disordered" evidence="5">
    <location>
        <begin position="1"/>
        <end position="44"/>
    </location>
</feature>
<keyword evidence="9" id="KW-1185">Reference proteome</keyword>
<feature type="region of interest" description="Disordered" evidence="5">
    <location>
        <begin position="93"/>
        <end position="112"/>
    </location>
</feature>